<dbReference type="EnsemblMetazoa" id="AMAM020612-RA">
    <property type="protein sequence ID" value="AMAM020612-PA"/>
    <property type="gene ID" value="AMAM020612"/>
</dbReference>
<protein>
    <submittedName>
        <fullName evidence="1">Uncharacterized protein</fullName>
    </submittedName>
</protein>
<proteinExistence type="predicted"/>
<keyword evidence="2" id="KW-1185">Reference proteome</keyword>
<dbReference type="VEuPathDB" id="VectorBase:AMAM020612"/>
<evidence type="ECO:0000313" key="2">
    <source>
        <dbReference type="Proteomes" id="UP000075901"/>
    </source>
</evidence>
<name>A0A182T6G5_9DIPT</name>
<evidence type="ECO:0000313" key="1">
    <source>
        <dbReference type="EnsemblMetazoa" id="AMAM020612-PA"/>
    </source>
</evidence>
<reference evidence="2" key="1">
    <citation type="submission" date="2013-09" db="EMBL/GenBank/DDBJ databases">
        <title>The Genome Sequence of Anopheles maculatus species B.</title>
        <authorList>
            <consortium name="The Broad Institute Genomics Platform"/>
            <person name="Neafsey D.E."/>
            <person name="Besansky N."/>
            <person name="Howell P."/>
            <person name="Walton C."/>
            <person name="Young S.K."/>
            <person name="Zeng Q."/>
            <person name="Gargeya S."/>
            <person name="Fitzgerald M."/>
            <person name="Haas B."/>
            <person name="Abouelleil A."/>
            <person name="Allen A.W."/>
            <person name="Alvarado L."/>
            <person name="Arachchi H.M."/>
            <person name="Berlin A.M."/>
            <person name="Chapman S.B."/>
            <person name="Gainer-Dewar J."/>
            <person name="Goldberg J."/>
            <person name="Griggs A."/>
            <person name="Gujja S."/>
            <person name="Hansen M."/>
            <person name="Howarth C."/>
            <person name="Imamovic A."/>
            <person name="Ireland A."/>
            <person name="Larimer J."/>
            <person name="McCowan C."/>
            <person name="Murphy C."/>
            <person name="Pearson M."/>
            <person name="Poon T.W."/>
            <person name="Priest M."/>
            <person name="Roberts A."/>
            <person name="Saif S."/>
            <person name="Shea T."/>
            <person name="Sisk P."/>
            <person name="Sykes S."/>
            <person name="Wortman J."/>
            <person name="Nusbaum C."/>
            <person name="Birren B."/>
        </authorList>
    </citation>
    <scope>NUCLEOTIDE SEQUENCE [LARGE SCALE GENOMIC DNA]</scope>
    <source>
        <strain evidence="2">maculatus3</strain>
    </source>
</reference>
<dbReference type="Proteomes" id="UP000075901">
    <property type="component" value="Unassembled WGS sequence"/>
</dbReference>
<reference evidence="1" key="2">
    <citation type="submission" date="2020-05" db="UniProtKB">
        <authorList>
            <consortium name="EnsemblMetazoa"/>
        </authorList>
    </citation>
    <scope>IDENTIFICATION</scope>
    <source>
        <strain evidence="1">maculatus3</strain>
    </source>
</reference>
<sequence>MNDTSHKEAYVRDVLIPGMVARGQLSFTDQLPEGVTVQLKSVEVKPLVTNGFMLTIPFVVTVVLEQQPQLAQDTEPETLHLIVKVRAANCHSQMLSLHTLANMCE</sequence>
<accession>A0A182T6G5</accession>
<organism evidence="1 2">
    <name type="scientific">Anopheles maculatus</name>
    <dbReference type="NCBI Taxonomy" id="74869"/>
    <lineage>
        <taxon>Eukaryota</taxon>
        <taxon>Metazoa</taxon>
        <taxon>Ecdysozoa</taxon>
        <taxon>Arthropoda</taxon>
        <taxon>Hexapoda</taxon>
        <taxon>Insecta</taxon>
        <taxon>Pterygota</taxon>
        <taxon>Neoptera</taxon>
        <taxon>Endopterygota</taxon>
        <taxon>Diptera</taxon>
        <taxon>Nematocera</taxon>
        <taxon>Culicoidea</taxon>
        <taxon>Culicidae</taxon>
        <taxon>Anophelinae</taxon>
        <taxon>Anopheles</taxon>
        <taxon>Anopheles maculatus group</taxon>
    </lineage>
</organism>
<dbReference type="AlphaFoldDB" id="A0A182T6G5"/>